<dbReference type="Pfam" id="PF07992">
    <property type="entry name" value="Pyr_redox_2"/>
    <property type="match status" value="1"/>
</dbReference>
<evidence type="ECO:0000256" key="3">
    <source>
        <dbReference type="ARBA" id="ARBA00022630"/>
    </source>
</evidence>
<keyword evidence="3" id="KW-0285">Flavoprotein</keyword>
<dbReference type="InterPro" id="IPR023753">
    <property type="entry name" value="FAD/NAD-binding_dom"/>
</dbReference>
<evidence type="ECO:0000256" key="4">
    <source>
        <dbReference type="ARBA" id="ARBA00022827"/>
    </source>
</evidence>
<evidence type="ECO:0000313" key="10">
    <source>
        <dbReference type="EMBL" id="RHA38167.1"/>
    </source>
</evidence>
<gene>
    <name evidence="10" type="ORF">D1825_14800</name>
</gene>
<dbReference type="EMBL" id="QWKP01000216">
    <property type="protein sequence ID" value="RHA38167.1"/>
    <property type="molecule type" value="Genomic_DNA"/>
</dbReference>
<organism evidence="10 11">
    <name type="scientific">Cellulomonas rhizosphaerae</name>
    <dbReference type="NCBI Taxonomy" id="2293719"/>
    <lineage>
        <taxon>Bacteria</taxon>
        <taxon>Bacillati</taxon>
        <taxon>Actinomycetota</taxon>
        <taxon>Actinomycetes</taxon>
        <taxon>Micrococcales</taxon>
        <taxon>Cellulomonadaceae</taxon>
        <taxon>Cellulomonas</taxon>
    </lineage>
</organism>
<dbReference type="Proteomes" id="UP000283374">
    <property type="component" value="Unassembled WGS sequence"/>
</dbReference>
<evidence type="ECO:0000256" key="1">
    <source>
        <dbReference type="ARBA" id="ARBA00005272"/>
    </source>
</evidence>
<evidence type="ECO:0000256" key="5">
    <source>
        <dbReference type="ARBA" id="ARBA00023002"/>
    </source>
</evidence>
<dbReference type="PANTHER" id="PTHR43706:SF47">
    <property type="entry name" value="EXTERNAL NADH-UBIQUINONE OXIDOREDUCTASE 1, MITOCHONDRIAL-RELATED"/>
    <property type="match status" value="1"/>
</dbReference>
<dbReference type="InterPro" id="IPR036188">
    <property type="entry name" value="FAD/NAD-bd_sf"/>
</dbReference>
<dbReference type="SUPFAM" id="SSF51905">
    <property type="entry name" value="FAD/NAD(P)-binding domain"/>
    <property type="match status" value="1"/>
</dbReference>
<protein>
    <recommendedName>
        <fullName evidence="2">NADH:ubiquinone reductase (non-electrogenic)</fullName>
        <ecNumber evidence="2">1.6.5.9</ecNumber>
    </recommendedName>
</protein>
<keyword evidence="8" id="KW-1133">Transmembrane helix</keyword>
<keyword evidence="5" id="KW-0560">Oxidoreductase</keyword>
<evidence type="ECO:0000256" key="8">
    <source>
        <dbReference type="SAM" id="Phobius"/>
    </source>
</evidence>
<feature type="transmembrane region" description="Helical" evidence="8">
    <location>
        <begin position="379"/>
        <end position="396"/>
    </location>
</feature>
<evidence type="ECO:0000256" key="6">
    <source>
        <dbReference type="ARBA" id="ARBA00023027"/>
    </source>
</evidence>
<keyword evidence="8" id="KW-0812">Transmembrane</keyword>
<sequence length="448" mass="48278">MDTPLHHVVIVGSGFGGLFAAQAFAHAPVRVTLLSGTNHHLFQPLLYQVATGVLSSGEIAPPTRDVLKRQRNVRVLLGLVTHIDLDAREVTSTSPLGERRTSYDSIIVAAGAGQSYFGNDQFAQFAPGLKGLDDALEVRGRILGAFELAELSTDDETLDRLLTFVVVGAGATGVEMAGQIAELSRRTLPGTFRHIDPSRTRIVVIDPVPQVLPGYSDKLSRAAADRLESLGVELWLGRKVVDVDEDGVVVEDADGTRTRLEAACKVWAAGVGASPLAAQLAEDSGAPTDRAGRIEVEDDCTLPGHPEVFVVGDLMTIKGYPWVAQLAMQSGTYAARAITRRVRGEEPAPPFHYRDKGMMATVARFHAVARIGRFETAGLFAWGLWLGVHLLYLIGFKNRVSTLMHWVVSFVGRSRSEQAATWQQVVGRNALRREGSPPLAAQPGTDPG</sequence>
<comment type="caution">
    <text evidence="10">The sequence shown here is derived from an EMBL/GenBank/DDBJ whole genome shotgun (WGS) entry which is preliminary data.</text>
</comment>
<evidence type="ECO:0000256" key="7">
    <source>
        <dbReference type="ARBA" id="ARBA00047599"/>
    </source>
</evidence>
<dbReference type="RefSeq" id="WP_118768180.1">
    <property type="nucleotide sequence ID" value="NZ_QWKP01000216.1"/>
</dbReference>
<dbReference type="Gene3D" id="3.50.50.100">
    <property type="match status" value="1"/>
</dbReference>
<proteinExistence type="inferred from homology"/>
<dbReference type="InterPro" id="IPR045024">
    <property type="entry name" value="NDH-2"/>
</dbReference>
<dbReference type="GO" id="GO:0050136">
    <property type="term" value="F:NADH dehydrogenase (quinone) (non-electrogenic) activity"/>
    <property type="evidence" value="ECO:0007669"/>
    <property type="project" value="UniProtKB-EC"/>
</dbReference>
<keyword evidence="6" id="KW-0520">NAD</keyword>
<dbReference type="PRINTS" id="PR00411">
    <property type="entry name" value="PNDRDTASEI"/>
</dbReference>
<comment type="similarity">
    <text evidence="1">Belongs to the NADH dehydrogenase family.</text>
</comment>
<evidence type="ECO:0000256" key="2">
    <source>
        <dbReference type="ARBA" id="ARBA00012637"/>
    </source>
</evidence>
<dbReference type="PRINTS" id="PR00368">
    <property type="entry name" value="FADPNR"/>
</dbReference>
<dbReference type="EC" id="1.6.5.9" evidence="2"/>
<name>A0A413RIN1_9CELL</name>
<dbReference type="PANTHER" id="PTHR43706">
    <property type="entry name" value="NADH DEHYDROGENASE"/>
    <property type="match status" value="1"/>
</dbReference>
<dbReference type="OrthoDB" id="9781621at2"/>
<accession>A0A413RIN1</accession>
<evidence type="ECO:0000259" key="9">
    <source>
        <dbReference type="Pfam" id="PF07992"/>
    </source>
</evidence>
<keyword evidence="4" id="KW-0274">FAD</keyword>
<reference evidence="10 11" key="1">
    <citation type="submission" date="2018-08" db="EMBL/GenBank/DDBJ databases">
        <title>Cellulomonas rhizosphaerae sp. nov., a novel actinomycete isolated from soil.</title>
        <authorList>
            <person name="Tian Y."/>
        </authorList>
    </citation>
    <scope>NUCLEOTIDE SEQUENCE [LARGE SCALE GENOMIC DNA]</scope>
    <source>
        <strain evidence="10 11">NEAU-TCZ24</strain>
    </source>
</reference>
<dbReference type="AlphaFoldDB" id="A0A413RIN1"/>
<comment type="catalytic activity">
    <reaction evidence="7">
        <text>a quinone + NADH + H(+) = a quinol + NAD(+)</text>
        <dbReference type="Rhea" id="RHEA:46160"/>
        <dbReference type="ChEBI" id="CHEBI:15378"/>
        <dbReference type="ChEBI" id="CHEBI:24646"/>
        <dbReference type="ChEBI" id="CHEBI:57540"/>
        <dbReference type="ChEBI" id="CHEBI:57945"/>
        <dbReference type="ChEBI" id="CHEBI:132124"/>
        <dbReference type="EC" id="1.6.5.9"/>
    </reaction>
</comment>
<evidence type="ECO:0000313" key="11">
    <source>
        <dbReference type="Proteomes" id="UP000283374"/>
    </source>
</evidence>
<keyword evidence="11" id="KW-1185">Reference proteome</keyword>
<keyword evidence="8" id="KW-0472">Membrane</keyword>
<feature type="domain" description="FAD/NAD(P)-binding" evidence="9">
    <location>
        <begin position="7"/>
        <end position="331"/>
    </location>
</feature>